<dbReference type="Proteomes" id="UP000275571">
    <property type="component" value="Chromosome"/>
</dbReference>
<keyword evidence="1" id="KW-1133">Transmembrane helix</keyword>
<keyword evidence="1" id="KW-0472">Membrane</keyword>
<dbReference type="EMBL" id="CP028884">
    <property type="protein sequence ID" value="AYE36542.1"/>
    <property type="molecule type" value="Genomic_DNA"/>
</dbReference>
<name>A0A386PMP8_9SPIR</name>
<reference evidence="2 3" key="1">
    <citation type="journal article" date="2018" name="Infect. Genet. Evol.">
        <title>Genome-wide analysis of Borrelia turcica and 'Candidatus Borrelia tachyglossi' shows relapsing fever-like genomes with unique genomic links to Lyme disease Borrelia.</title>
        <authorList>
            <person name="Gofton A.W."/>
            <person name="Margos G."/>
            <person name="Fingerle V."/>
            <person name="Hepner S."/>
            <person name="Loh S.M."/>
            <person name="Ryan U."/>
            <person name="Irwin P."/>
            <person name="Oskam C.L."/>
        </authorList>
    </citation>
    <scope>NUCLEOTIDE SEQUENCE [LARGE SCALE GENOMIC DNA]</scope>
    <source>
        <strain evidence="2 3">IST7</strain>
    </source>
</reference>
<keyword evidence="3" id="KW-1185">Reference proteome</keyword>
<dbReference type="OrthoDB" id="9765721at2"/>
<dbReference type="InterPro" id="IPR046515">
    <property type="entry name" value="DUF6693"/>
</dbReference>
<gene>
    <name evidence="2" type="ORF">DB313_03625</name>
</gene>
<evidence type="ECO:0008006" key="4">
    <source>
        <dbReference type="Google" id="ProtNLM"/>
    </source>
</evidence>
<evidence type="ECO:0000256" key="1">
    <source>
        <dbReference type="SAM" id="Phobius"/>
    </source>
</evidence>
<sequence>MSSKSYFDGSVFESVCVYMGAAFMTCFTLGFCFPWAYCMVCKFHVDHTVIEGRRLKFNGDGANLLGHWIVWWILCFITFGIYTLWIGVRVAKWKVEHTRFAD</sequence>
<feature type="transmembrane region" description="Helical" evidence="1">
    <location>
        <begin position="69"/>
        <end position="88"/>
    </location>
</feature>
<dbReference type="RefSeq" id="WP_120104462.1">
    <property type="nucleotide sequence ID" value="NZ_CP028884.1"/>
</dbReference>
<dbReference type="AlphaFoldDB" id="A0A386PMP8"/>
<dbReference type="Pfam" id="PF20403">
    <property type="entry name" value="DUF6693"/>
    <property type="match status" value="1"/>
</dbReference>
<dbReference type="KEGG" id="btur:DB313_03625"/>
<proteinExistence type="predicted"/>
<accession>A0A386PMP8</accession>
<organism evidence="2 3">
    <name type="scientific">Borrelia turcica IST7</name>
    <dbReference type="NCBI Taxonomy" id="1104446"/>
    <lineage>
        <taxon>Bacteria</taxon>
        <taxon>Pseudomonadati</taxon>
        <taxon>Spirochaetota</taxon>
        <taxon>Spirochaetia</taxon>
        <taxon>Spirochaetales</taxon>
        <taxon>Borreliaceae</taxon>
        <taxon>Borrelia</taxon>
    </lineage>
</organism>
<evidence type="ECO:0000313" key="3">
    <source>
        <dbReference type="Proteomes" id="UP000275571"/>
    </source>
</evidence>
<protein>
    <recommendedName>
        <fullName evidence="4">DUF898 domain-containing protein</fullName>
    </recommendedName>
</protein>
<keyword evidence="1" id="KW-0812">Transmembrane</keyword>
<feature type="transmembrane region" description="Helical" evidence="1">
    <location>
        <begin position="12"/>
        <end position="37"/>
    </location>
</feature>
<evidence type="ECO:0000313" key="2">
    <source>
        <dbReference type="EMBL" id="AYE36542.1"/>
    </source>
</evidence>